<name>A0A5J4WMX7_9EUKA</name>
<dbReference type="AlphaFoldDB" id="A0A5J4WMX7"/>
<comment type="caution">
    <text evidence="1">The sequence shown here is derived from an EMBL/GenBank/DDBJ whole genome shotgun (WGS) entry which is preliminary data.</text>
</comment>
<accession>A0A5J4WMX7</accession>
<protein>
    <submittedName>
        <fullName evidence="1">Uncharacterized protein</fullName>
    </submittedName>
</protein>
<dbReference type="EMBL" id="SNRW01001556">
    <property type="protein sequence ID" value="KAA6395942.1"/>
    <property type="molecule type" value="Genomic_DNA"/>
</dbReference>
<proteinExistence type="predicted"/>
<sequence>MSSTFSKSETQQKIKVAQVVQFKRDAPHSNQLLKLKDKEIAKKSWNNWTKLEKCATPNITSNSEREIRKKFPGELMHRTSGMMLNVGQSAWNDNDEIRTLLCQSFISLRIYYRQRDAVNELHRRI</sequence>
<reference evidence="1 2" key="1">
    <citation type="submission" date="2019-03" db="EMBL/GenBank/DDBJ databases">
        <title>Single cell metagenomics reveals metabolic interactions within the superorganism composed of flagellate Streblomastix strix and complex community of Bacteroidetes bacteria on its surface.</title>
        <authorList>
            <person name="Treitli S.C."/>
            <person name="Kolisko M."/>
            <person name="Husnik F."/>
            <person name="Keeling P."/>
            <person name="Hampl V."/>
        </authorList>
    </citation>
    <scope>NUCLEOTIDE SEQUENCE [LARGE SCALE GENOMIC DNA]</scope>
    <source>
        <strain evidence="1">ST1C</strain>
    </source>
</reference>
<organism evidence="1 2">
    <name type="scientific">Streblomastix strix</name>
    <dbReference type="NCBI Taxonomy" id="222440"/>
    <lineage>
        <taxon>Eukaryota</taxon>
        <taxon>Metamonada</taxon>
        <taxon>Preaxostyla</taxon>
        <taxon>Oxymonadida</taxon>
        <taxon>Streblomastigidae</taxon>
        <taxon>Streblomastix</taxon>
    </lineage>
</organism>
<evidence type="ECO:0000313" key="1">
    <source>
        <dbReference type="EMBL" id="KAA6395942.1"/>
    </source>
</evidence>
<gene>
    <name evidence="1" type="ORF">EZS28_008532</name>
</gene>
<evidence type="ECO:0000313" key="2">
    <source>
        <dbReference type="Proteomes" id="UP000324800"/>
    </source>
</evidence>
<dbReference type="Proteomes" id="UP000324800">
    <property type="component" value="Unassembled WGS sequence"/>
</dbReference>